<accession>A0AC60W097</accession>
<organism evidence="1 2">
    <name type="scientific">Candidatus Nitrosomaritimum aestuariumsis</name>
    <dbReference type="NCBI Taxonomy" id="3342354"/>
    <lineage>
        <taxon>Archaea</taxon>
        <taxon>Nitrososphaerota</taxon>
        <taxon>Nitrososphaeria</taxon>
        <taxon>Nitrosopumilales</taxon>
        <taxon>Nitrosopumilaceae</taxon>
        <taxon>Candidatus Nitrosomaritimum</taxon>
    </lineage>
</organism>
<sequence length="65" mass="7173">KSAHGWNWVVTDLGDYGSDMYHDIRVEGYVIDEKGADNTKNPDADNRGVVIGERSLIVLPTQLGN</sequence>
<comment type="caution">
    <text evidence="1">The sequence shown here is derived from an EMBL/GenBank/DDBJ whole genome shotgun (WGS) entry which is preliminary data.</text>
</comment>
<dbReference type="EMBL" id="JACEMZ010000063">
    <property type="protein sequence ID" value="MBA4453020.1"/>
    <property type="molecule type" value="Genomic_DNA"/>
</dbReference>
<dbReference type="Proteomes" id="UP000559653">
    <property type="component" value="Unassembled WGS sequence"/>
</dbReference>
<evidence type="ECO:0000313" key="2">
    <source>
        <dbReference type="Proteomes" id="UP000559653"/>
    </source>
</evidence>
<reference evidence="1 2" key="1">
    <citation type="journal article" date="2020" name="Appl. Environ. Microbiol.">
        <title>Genomic Characteristics of a Novel Species of Ammonia-Oxidizing Archaea from the Jiulong River Estuary.</title>
        <authorList>
            <person name="Zou D."/>
            <person name="Wan R."/>
            <person name="Han L."/>
            <person name="Xu M.N."/>
            <person name="Liu Y."/>
            <person name="Liu H."/>
            <person name="Kao S.J."/>
            <person name="Li M."/>
        </authorList>
    </citation>
    <scope>NUCLEOTIDE SEQUENCE [LARGE SCALE GENOMIC DNA]</scope>
    <source>
        <strain evidence="1">W1bin1</strain>
    </source>
</reference>
<feature type="non-terminal residue" evidence="1">
    <location>
        <position position="1"/>
    </location>
</feature>
<gene>
    <name evidence="1" type="ORF">H2B03_07650</name>
</gene>
<proteinExistence type="predicted"/>
<name>A0AC60W097_9ARCH</name>
<protein>
    <submittedName>
        <fullName evidence="1">Uncharacterized protein</fullName>
    </submittedName>
</protein>
<evidence type="ECO:0000313" key="1">
    <source>
        <dbReference type="EMBL" id="MBA4453020.1"/>
    </source>
</evidence>